<dbReference type="GO" id="GO:0005739">
    <property type="term" value="C:mitochondrion"/>
    <property type="evidence" value="ECO:0007669"/>
    <property type="project" value="TreeGrafter"/>
</dbReference>
<dbReference type="Gene3D" id="3.30.110.10">
    <property type="entry name" value="Translation initiation factor 3 (IF-3), C-terminal domain"/>
    <property type="match status" value="1"/>
</dbReference>
<comment type="caution">
    <text evidence="4">The sequence shown here is derived from an EMBL/GenBank/DDBJ whole genome shotgun (WGS) entry which is preliminary data.</text>
</comment>
<organism evidence="4 5">
    <name type="scientific">Xylaria grammica</name>
    <dbReference type="NCBI Taxonomy" id="363999"/>
    <lineage>
        <taxon>Eukaryota</taxon>
        <taxon>Fungi</taxon>
        <taxon>Dikarya</taxon>
        <taxon>Ascomycota</taxon>
        <taxon>Pezizomycotina</taxon>
        <taxon>Sordariomycetes</taxon>
        <taxon>Xylariomycetidae</taxon>
        <taxon>Xylariales</taxon>
        <taxon>Xylariaceae</taxon>
        <taxon>Xylaria</taxon>
    </lineage>
</organism>
<evidence type="ECO:0000256" key="3">
    <source>
        <dbReference type="ARBA" id="ARBA00022917"/>
    </source>
</evidence>
<keyword evidence="2" id="KW-0396">Initiation factor</keyword>
<dbReference type="AlphaFoldDB" id="A0A439D861"/>
<dbReference type="GO" id="GO:0043022">
    <property type="term" value="F:ribosome binding"/>
    <property type="evidence" value="ECO:0007669"/>
    <property type="project" value="TreeGrafter"/>
</dbReference>
<dbReference type="GO" id="GO:0003743">
    <property type="term" value="F:translation initiation factor activity"/>
    <property type="evidence" value="ECO:0007669"/>
    <property type="project" value="UniProtKB-KW"/>
</dbReference>
<evidence type="ECO:0000256" key="1">
    <source>
        <dbReference type="ARBA" id="ARBA00005439"/>
    </source>
</evidence>
<comment type="similarity">
    <text evidence="1">Belongs to the IF-3 family.</text>
</comment>
<gene>
    <name evidence="4" type="ORF">EKO27_g4496</name>
</gene>
<dbReference type="PANTHER" id="PTHR10938">
    <property type="entry name" value="TRANSLATION INITIATION FACTOR IF-3"/>
    <property type="match status" value="1"/>
</dbReference>
<accession>A0A439D861</accession>
<dbReference type="Proteomes" id="UP000286045">
    <property type="component" value="Unassembled WGS sequence"/>
</dbReference>
<dbReference type="InterPro" id="IPR001288">
    <property type="entry name" value="Translation_initiation_fac_3"/>
</dbReference>
<evidence type="ECO:0008006" key="6">
    <source>
        <dbReference type="Google" id="ProtNLM"/>
    </source>
</evidence>
<dbReference type="InterPro" id="IPR036788">
    <property type="entry name" value="T_IF-3_C_sf"/>
</dbReference>
<keyword evidence="5" id="KW-1185">Reference proteome</keyword>
<dbReference type="PANTHER" id="PTHR10938:SF0">
    <property type="entry name" value="TRANSLATION INITIATION FACTOR IF-3, MITOCHONDRIAL"/>
    <property type="match status" value="1"/>
</dbReference>
<proteinExistence type="inferred from homology"/>
<protein>
    <recommendedName>
        <fullName evidence="6">Translation initiation factor 3 C-terminal domain-containing protein</fullName>
    </recommendedName>
</protein>
<dbReference type="SUPFAM" id="SSF55200">
    <property type="entry name" value="Translation initiation factor IF3, C-terminal domain"/>
    <property type="match status" value="1"/>
</dbReference>
<dbReference type="GO" id="GO:0070124">
    <property type="term" value="P:mitochondrial translational initiation"/>
    <property type="evidence" value="ECO:0007669"/>
    <property type="project" value="TreeGrafter"/>
</dbReference>
<evidence type="ECO:0000256" key="2">
    <source>
        <dbReference type="ARBA" id="ARBA00022540"/>
    </source>
</evidence>
<evidence type="ECO:0000313" key="5">
    <source>
        <dbReference type="Proteomes" id="UP000286045"/>
    </source>
</evidence>
<name>A0A439D861_9PEZI</name>
<dbReference type="EMBL" id="RYZI01000108">
    <property type="protein sequence ID" value="RWA10594.1"/>
    <property type="molecule type" value="Genomic_DNA"/>
</dbReference>
<sequence length="264" mass="29140">MSHITCLLTPARALHRVLLLELANTTSKSTAFSSTSLRNPPTFKHVRTPRATLAPCRHTRRAFSTTPAPAARHHLWNGDIPYQWVRVTTGSGPLPPPQRRDAVLASLPKGYSLVMVATGPTPPPPAPGQPPVIQPPTAICRIVETEAEQRAARTAMKEAAKEAKEGKETTKTVELNWATASHDLEHKLKRMTEFLEKGLRVNIMLARKRGTRKATTGECEDVVEKVWQAIRSVPGVDEYKRADGNVGAVLRLYFEGPKKNRKGK</sequence>
<dbReference type="GO" id="GO:0032790">
    <property type="term" value="P:ribosome disassembly"/>
    <property type="evidence" value="ECO:0007669"/>
    <property type="project" value="TreeGrafter"/>
</dbReference>
<keyword evidence="3" id="KW-0648">Protein biosynthesis</keyword>
<reference evidence="4 5" key="1">
    <citation type="submission" date="2018-12" db="EMBL/GenBank/DDBJ databases">
        <title>Draft genome sequence of Xylaria grammica IHI A82.</title>
        <authorList>
            <person name="Buettner E."/>
            <person name="Kellner H."/>
        </authorList>
    </citation>
    <scope>NUCLEOTIDE SEQUENCE [LARGE SCALE GENOMIC DNA]</scope>
    <source>
        <strain evidence="4 5">IHI A82</strain>
    </source>
</reference>
<evidence type="ECO:0000313" key="4">
    <source>
        <dbReference type="EMBL" id="RWA10594.1"/>
    </source>
</evidence>
<dbReference type="STRING" id="363999.A0A439D861"/>